<accession>A0ABD2XQK9</accession>
<proteinExistence type="predicted"/>
<dbReference type="Proteomes" id="UP001627154">
    <property type="component" value="Unassembled WGS sequence"/>
</dbReference>
<name>A0ABD2XQK9_9HYME</name>
<dbReference type="AlphaFoldDB" id="A0ABD2XQK9"/>
<sequence length="123" mass="13257">MLRNLLKPDVRGGLDDFDGMDDRLDLGRYAPDETIHDGVAYSRANRHGRVNFLQPPLPTTTRMEEVAKAPGTRGGGQESTGGTDHGDATSTRRTIGRGSAGCKEMGYSPQGRKTTPATGPQDW</sequence>
<evidence type="ECO:0000313" key="2">
    <source>
        <dbReference type="EMBL" id="KAL3407567.1"/>
    </source>
</evidence>
<protein>
    <submittedName>
        <fullName evidence="2">Uncharacterized protein</fullName>
    </submittedName>
</protein>
<comment type="caution">
    <text evidence="2">The sequence shown here is derived from an EMBL/GenBank/DDBJ whole genome shotgun (WGS) entry which is preliminary data.</text>
</comment>
<feature type="compositionally biased region" description="Polar residues" evidence="1">
    <location>
        <begin position="111"/>
        <end position="123"/>
    </location>
</feature>
<organism evidence="2 3">
    <name type="scientific">Trichogramma kaykai</name>
    <dbReference type="NCBI Taxonomy" id="54128"/>
    <lineage>
        <taxon>Eukaryota</taxon>
        <taxon>Metazoa</taxon>
        <taxon>Ecdysozoa</taxon>
        <taxon>Arthropoda</taxon>
        <taxon>Hexapoda</taxon>
        <taxon>Insecta</taxon>
        <taxon>Pterygota</taxon>
        <taxon>Neoptera</taxon>
        <taxon>Endopterygota</taxon>
        <taxon>Hymenoptera</taxon>
        <taxon>Apocrita</taxon>
        <taxon>Proctotrupomorpha</taxon>
        <taxon>Chalcidoidea</taxon>
        <taxon>Trichogrammatidae</taxon>
        <taxon>Trichogramma</taxon>
    </lineage>
</organism>
<gene>
    <name evidence="2" type="ORF">TKK_000253</name>
</gene>
<feature type="region of interest" description="Disordered" evidence="1">
    <location>
        <begin position="67"/>
        <end position="123"/>
    </location>
</feature>
<keyword evidence="3" id="KW-1185">Reference proteome</keyword>
<evidence type="ECO:0000313" key="3">
    <source>
        <dbReference type="Proteomes" id="UP001627154"/>
    </source>
</evidence>
<reference evidence="2 3" key="1">
    <citation type="journal article" date="2024" name="bioRxiv">
        <title>A reference genome for Trichogramma kaykai: A tiny desert-dwelling parasitoid wasp with competing sex-ratio distorters.</title>
        <authorList>
            <person name="Culotta J."/>
            <person name="Lindsey A.R."/>
        </authorList>
    </citation>
    <scope>NUCLEOTIDE SEQUENCE [LARGE SCALE GENOMIC DNA]</scope>
    <source>
        <strain evidence="2 3">KSX58</strain>
    </source>
</reference>
<evidence type="ECO:0000256" key="1">
    <source>
        <dbReference type="SAM" id="MobiDB-lite"/>
    </source>
</evidence>
<dbReference type="EMBL" id="JBJJXI010000003">
    <property type="protein sequence ID" value="KAL3407567.1"/>
    <property type="molecule type" value="Genomic_DNA"/>
</dbReference>